<dbReference type="Gene3D" id="1.10.287.660">
    <property type="entry name" value="Helix hairpin bin"/>
    <property type="match status" value="1"/>
</dbReference>
<proteinExistence type="inferred from homology"/>
<feature type="region of interest" description="Disordered" evidence="4">
    <location>
        <begin position="239"/>
        <end position="263"/>
    </location>
</feature>
<accession>A0ABD3R202</accession>
<dbReference type="Pfam" id="PF06246">
    <property type="entry name" value="Isy1"/>
    <property type="match status" value="2"/>
</dbReference>
<evidence type="ECO:0000256" key="4">
    <source>
        <dbReference type="SAM" id="MobiDB-lite"/>
    </source>
</evidence>
<sequence>MARPEEKAQAMLNKWVRMREESDPNSRISRDRGRRQKRPFLASQCEHLADAEHFRMQIIREIGEGVRRIQNPGLGEHALRDLNDDINKLFREKHHWNRRIRELGGKDYNKEERRAMLLVESEGGGGVGGGIGGGVDGGGGGGGSTVDPGALAAMGVGLKGSGGYRYFGAARDLPGVRELFARHAARATKRKRGDIYKYITPDYYGLRDEEDGVLLELEGKMAANERDELSYRREEFRDAKTRRTKGDPREGSGGSDESSDDDAFYDGVMNGIVPQAAVPSREVIAKALLEKKKEALLNRFA</sequence>
<evidence type="ECO:0000256" key="2">
    <source>
        <dbReference type="ARBA" id="ARBA00007002"/>
    </source>
</evidence>
<dbReference type="PANTHER" id="PTHR13021">
    <property type="entry name" value="PRE-MRNA-SPLICING FACTOR ISY1"/>
    <property type="match status" value="1"/>
</dbReference>
<organism evidence="5 6">
    <name type="scientific">Cyclostephanos tholiformis</name>
    <dbReference type="NCBI Taxonomy" id="382380"/>
    <lineage>
        <taxon>Eukaryota</taxon>
        <taxon>Sar</taxon>
        <taxon>Stramenopiles</taxon>
        <taxon>Ochrophyta</taxon>
        <taxon>Bacillariophyta</taxon>
        <taxon>Coscinodiscophyceae</taxon>
        <taxon>Thalassiosirophycidae</taxon>
        <taxon>Stephanodiscales</taxon>
        <taxon>Stephanodiscaceae</taxon>
        <taxon>Cyclostephanos</taxon>
    </lineage>
</organism>
<keyword evidence="3" id="KW-0539">Nucleus</keyword>
<dbReference type="InterPro" id="IPR009360">
    <property type="entry name" value="Isy1"/>
</dbReference>
<dbReference type="FunFam" id="1.10.287.660:FF:000001">
    <property type="entry name" value="pre-mRNA-splicing factor ISY1 homolog"/>
    <property type="match status" value="1"/>
</dbReference>
<protein>
    <recommendedName>
        <fullName evidence="7">Pre-mRNA-splicing factor ISY1</fullName>
    </recommendedName>
</protein>
<dbReference type="InterPro" id="IPR029012">
    <property type="entry name" value="Helix_hairpin_bin_sf"/>
</dbReference>
<dbReference type="GO" id="GO:0005634">
    <property type="term" value="C:nucleus"/>
    <property type="evidence" value="ECO:0007669"/>
    <property type="project" value="UniProtKB-SubCell"/>
</dbReference>
<keyword evidence="6" id="KW-1185">Reference proteome</keyword>
<dbReference type="AlphaFoldDB" id="A0ABD3R202"/>
<dbReference type="InterPro" id="IPR037200">
    <property type="entry name" value="Isy1_sf"/>
</dbReference>
<gene>
    <name evidence="5" type="ORF">ACHAXA_007939</name>
</gene>
<evidence type="ECO:0008006" key="7">
    <source>
        <dbReference type="Google" id="ProtNLM"/>
    </source>
</evidence>
<evidence type="ECO:0000256" key="1">
    <source>
        <dbReference type="ARBA" id="ARBA00004123"/>
    </source>
</evidence>
<feature type="compositionally biased region" description="Basic and acidic residues" evidence="4">
    <location>
        <begin position="239"/>
        <end position="250"/>
    </location>
</feature>
<feature type="compositionally biased region" description="Basic and acidic residues" evidence="4">
    <location>
        <begin position="17"/>
        <end position="31"/>
    </location>
</feature>
<comment type="subcellular location">
    <subcellularLocation>
        <location evidence="1">Nucleus</location>
    </subcellularLocation>
</comment>
<evidence type="ECO:0000313" key="5">
    <source>
        <dbReference type="EMBL" id="KAL3806312.1"/>
    </source>
</evidence>
<evidence type="ECO:0000256" key="3">
    <source>
        <dbReference type="ARBA" id="ARBA00023242"/>
    </source>
</evidence>
<feature type="region of interest" description="Disordered" evidence="4">
    <location>
        <begin position="16"/>
        <end position="37"/>
    </location>
</feature>
<reference evidence="5 6" key="1">
    <citation type="submission" date="2024-10" db="EMBL/GenBank/DDBJ databases">
        <title>Updated reference genomes for cyclostephanoid diatoms.</title>
        <authorList>
            <person name="Roberts W.R."/>
            <person name="Alverson A.J."/>
        </authorList>
    </citation>
    <scope>NUCLEOTIDE SEQUENCE [LARGE SCALE GENOMIC DNA]</scope>
    <source>
        <strain evidence="5 6">AJA228-03</strain>
    </source>
</reference>
<comment type="similarity">
    <text evidence="2">Belongs to the ISY1 family.</text>
</comment>
<evidence type="ECO:0000313" key="6">
    <source>
        <dbReference type="Proteomes" id="UP001530377"/>
    </source>
</evidence>
<name>A0ABD3R202_9STRA</name>
<comment type="caution">
    <text evidence="5">The sequence shown here is derived from an EMBL/GenBank/DDBJ whole genome shotgun (WGS) entry which is preliminary data.</text>
</comment>
<dbReference type="EMBL" id="JALLPB020000837">
    <property type="protein sequence ID" value="KAL3806312.1"/>
    <property type="molecule type" value="Genomic_DNA"/>
</dbReference>
<dbReference type="SUPFAM" id="SSF140102">
    <property type="entry name" value="ISY1 domain-like"/>
    <property type="match status" value="1"/>
</dbReference>
<dbReference type="Proteomes" id="UP001530377">
    <property type="component" value="Unassembled WGS sequence"/>
</dbReference>